<dbReference type="Proteomes" id="UP001371305">
    <property type="component" value="Unassembled WGS sequence"/>
</dbReference>
<dbReference type="RefSeq" id="WP_341403109.1">
    <property type="nucleotide sequence ID" value="NZ_JBBUKT010000001.1"/>
</dbReference>
<reference evidence="2 3" key="1">
    <citation type="submission" date="2024-04" db="EMBL/GenBank/DDBJ databases">
        <title>Luteolibacter sp. isolated from soil.</title>
        <authorList>
            <person name="An J."/>
        </authorList>
    </citation>
    <scope>NUCLEOTIDE SEQUENCE [LARGE SCALE GENOMIC DNA]</scope>
    <source>
        <strain evidence="2 3">Y139</strain>
    </source>
</reference>
<sequence>MASTLSTRLAELEQKVAALSDKVEQSKDWRTAVGKLRDTKLNREADEVARQIRASGEEP</sequence>
<name>A0ABU9APQ2_9BACT</name>
<keyword evidence="3" id="KW-1185">Reference proteome</keyword>
<gene>
    <name evidence="2" type="ORF">WKV53_04260</name>
</gene>
<protein>
    <recommendedName>
        <fullName evidence="4">DUF904 domain-containing protein</fullName>
    </recommendedName>
</protein>
<keyword evidence="1" id="KW-0175">Coiled coil</keyword>
<evidence type="ECO:0008006" key="4">
    <source>
        <dbReference type="Google" id="ProtNLM"/>
    </source>
</evidence>
<organism evidence="2 3">
    <name type="scientific">Luteolibacter soli</name>
    <dbReference type="NCBI Taxonomy" id="3135280"/>
    <lineage>
        <taxon>Bacteria</taxon>
        <taxon>Pseudomonadati</taxon>
        <taxon>Verrucomicrobiota</taxon>
        <taxon>Verrucomicrobiia</taxon>
        <taxon>Verrucomicrobiales</taxon>
        <taxon>Verrucomicrobiaceae</taxon>
        <taxon>Luteolibacter</taxon>
    </lineage>
</organism>
<evidence type="ECO:0000256" key="1">
    <source>
        <dbReference type="SAM" id="Coils"/>
    </source>
</evidence>
<comment type="caution">
    <text evidence="2">The sequence shown here is derived from an EMBL/GenBank/DDBJ whole genome shotgun (WGS) entry which is preliminary data.</text>
</comment>
<feature type="coiled-coil region" evidence="1">
    <location>
        <begin position="2"/>
        <end position="29"/>
    </location>
</feature>
<proteinExistence type="predicted"/>
<evidence type="ECO:0000313" key="3">
    <source>
        <dbReference type="Proteomes" id="UP001371305"/>
    </source>
</evidence>
<evidence type="ECO:0000313" key="2">
    <source>
        <dbReference type="EMBL" id="MEK7949691.1"/>
    </source>
</evidence>
<dbReference type="EMBL" id="JBBUKT010000001">
    <property type="protein sequence ID" value="MEK7949691.1"/>
    <property type="molecule type" value="Genomic_DNA"/>
</dbReference>
<accession>A0ABU9APQ2</accession>